<comment type="caution">
    <text evidence="2">The sequence shown here is derived from an EMBL/GenBank/DDBJ whole genome shotgun (WGS) entry which is preliminary data.</text>
</comment>
<feature type="non-terminal residue" evidence="2">
    <location>
        <position position="151"/>
    </location>
</feature>
<protein>
    <recommendedName>
        <fullName evidence="1">Endonuclease/exonuclease/phosphatase domain-containing protein</fullName>
    </recommendedName>
</protein>
<feature type="domain" description="Endonuclease/exonuclease/phosphatase" evidence="1">
    <location>
        <begin position="5"/>
        <end position="126"/>
    </location>
</feature>
<evidence type="ECO:0000259" key="1">
    <source>
        <dbReference type="Pfam" id="PF03372"/>
    </source>
</evidence>
<dbReference type="Gene3D" id="3.60.10.10">
    <property type="entry name" value="Endonuclease/exonuclease/phosphatase"/>
    <property type="match status" value="1"/>
</dbReference>
<dbReference type="SUPFAM" id="SSF56219">
    <property type="entry name" value="DNase I-like"/>
    <property type="match status" value="1"/>
</dbReference>
<proteinExistence type="predicted"/>
<keyword evidence="3" id="KW-1185">Reference proteome</keyword>
<accession>A0A392NXT9</accession>
<sequence>MKIVSLNLRGWGGSAKRKRLSSFLQKGVFDVCLLQETKKASIEDYLIHSLWGYKDVRWVVKEPEGIKVERQGIVMHIVNIYLPCSLSGKKKLWEDLLAFKQQSGGGEWCLGGDFNVVLHSSERKGSSADNRQGERLLFNLFVEEMEVIDVP</sequence>
<dbReference type="Proteomes" id="UP000265520">
    <property type="component" value="Unassembled WGS sequence"/>
</dbReference>
<dbReference type="Pfam" id="PF03372">
    <property type="entry name" value="Exo_endo_phos"/>
    <property type="match status" value="1"/>
</dbReference>
<dbReference type="InterPro" id="IPR005135">
    <property type="entry name" value="Endo/exonuclease/phosphatase"/>
</dbReference>
<name>A0A392NXT9_9FABA</name>
<dbReference type="AlphaFoldDB" id="A0A392NXT9"/>
<dbReference type="InterPro" id="IPR036691">
    <property type="entry name" value="Endo/exonu/phosph_ase_sf"/>
</dbReference>
<evidence type="ECO:0000313" key="2">
    <source>
        <dbReference type="EMBL" id="MCI03916.1"/>
    </source>
</evidence>
<evidence type="ECO:0000313" key="3">
    <source>
        <dbReference type="Proteomes" id="UP000265520"/>
    </source>
</evidence>
<dbReference type="EMBL" id="LXQA010053673">
    <property type="protein sequence ID" value="MCI03916.1"/>
    <property type="molecule type" value="Genomic_DNA"/>
</dbReference>
<reference evidence="2 3" key="1">
    <citation type="journal article" date="2018" name="Front. Plant Sci.">
        <title>Red Clover (Trifolium pratense) and Zigzag Clover (T. medium) - A Picture of Genomic Similarities and Differences.</title>
        <authorList>
            <person name="Dluhosova J."/>
            <person name="Istvanek J."/>
            <person name="Nedelnik J."/>
            <person name="Repkova J."/>
        </authorList>
    </citation>
    <scope>NUCLEOTIDE SEQUENCE [LARGE SCALE GENOMIC DNA]</scope>
    <source>
        <strain evidence="3">cv. 10/8</strain>
        <tissue evidence="2">Leaf</tissue>
    </source>
</reference>
<organism evidence="2 3">
    <name type="scientific">Trifolium medium</name>
    <dbReference type="NCBI Taxonomy" id="97028"/>
    <lineage>
        <taxon>Eukaryota</taxon>
        <taxon>Viridiplantae</taxon>
        <taxon>Streptophyta</taxon>
        <taxon>Embryophyta</taxon>
        <taxon>Tracheophyta</taxon>
        <taxon>Spermatophyta</taxon>
        <taxon>Magnoliopsida</taxon>
        <taxon>eudicotyledons</taxon>
        <taxon>Gunneridae</taxon>
        <taxon>Pentapetalae</taxon>
        <taxon>rosids</taxon>
        <taxon>fabids</taxon>
        <taxon>Fabales</taxon>
        <taxon>Fabaceae</taxon>
        <taxon>Papilionoideae</taxon>
        <taxon>50 kb inversion clade</taxon>
        <taxon>NPAAA clade</taxon>
        <taxon>Hologalegina</taxon>
        <taxon>IRL clade</taxon>
        <taxon>Trifolieae</taxon>
        <taxon>Trifolium</taxon>
    </lineage>
</organism>
<gene>
    <name evidence="2" type="ORF">A2U01_0024957</name>
</gene>
<dbReference type="GO" id="GO:0003824">
    <property type="term" value="F:catalytic activity"/>
    <property type="evidence" value="ECO:0007669"/>
    <property type="project" value="InterPro"/>
</dbReference>